<evidence type="ECO:0000256" key="2">
    <source>
        <dbReference type="ARBA" id="ARBA00022438"/>
    </source>
</evidence>
<evidence type="ECO:0000313" key="8">
    <source>
        <dbReference type="Proteomes" id="UP000321389"/>
    </source>
</evidence>
<dbReference type="InterPro" id="IPR043472">
    <property type="entry name" value="Macro_dom-like"/>
</dbReference>
<dbReference type="Pfam" id="PF21337">
    <property type="entry name" value="Peptidase_M17_N_1"/>
    <property type="match status" value="1"/>
</dbReference>
<keyword evidence="5" id="KW-0464">Manganese</keyword>
<dbReference type="SUPFAM" id="SSF53187">
    <property type="entry name" value="Zn-dependent exopeptidases"/>
    <property type="match status" value="1"/>
</dbReference>
<name>A0A5B8L0Y5_9HYPH</name>
<organism evidence="7 8">
    <name type="scientific">Nitratireductor mangrovi</name>
    <dbReference type="NCBI Taxonomy" id="2599600"/>
    <lineage>
        <taxon>Bacteria</taxon>
        <taxon>Pseudomonadati</taxon>
        <taxon>Pseudomonadota</taxon>
        <taxon>Alphaproteobacteria</taxon>
        <taxon>Hyphomicrobiales</taxon>
        <taxon>Phyllobacteriaceae</taxon>
        <taxon>Nitratireductor</taxon>
    </lineage>
</organism>
<evidence type="ECO:0000256" key="5">
    <source>
        <dbReference type="ARBA" id="ARBA00023211"/>
    </source>
</evidence>
<evidence type="ECO:0000256" key="4">
    <source>
        <dbReference type="ARBA" id="ARBA00022801"/>
    </source>
</evidence>
<dbReference type="Pfam" id="PF00883">
    <property type="entry name" value="Peptidase_M17"/>
    <property type="match status" value="1"/>
</dbReference>
<evidence type="ECO:0000259" key="6">
    <source>
        <dbReference type="PROSITE" id="PS00631"/>
    </source>
</evidence>
<dbReference type="GO" id="GO:0006508">
    <property type="term" value="P:proteolysis"/>
    <property type="evidence" value="ECO:0007669"/>
    <property type="project" value="UniProtKB-KW"/>
</dbReference>
<gene>
    <name evidence="7" type="ORF">FQ775_13080</name>
</gene>
<dbReference type="PRINTS" id="PR00481">
    <property type="entry name" value="LAMNOPPTDASE"/>
</dbReference>
<dbReference type="PANTHER" id="PTHR11963">
    <property type="entry name" value="LEUCINE AMINOPEPTIDASE-RELATED"/>
    <property type="match status" value="1"/>
</dbReference>
<dbReference type="Gene3D" id="3.40.220.10">
    <property type="entry name" value="Leucine Aminopeptidase, subunit E, domain 1"/>
    <property type="match status" value="1"/>
</dbReference>
<evidence type="ECO:0000313" key="7">
    <source>
        <dbReference type="EMBL" id="QDZ01238.1"/>
    </source>
</evidence>
<evidence type="ECO:0000256" key="3">
    <source>
        <dbReference type="ARBA" id="ARBA00022670"/>
    </source>
</evidence>
<dbReference type="InterPro" id="IPR000819">
    <property type="entry name" value="Peptidase_M17_C"/>
</dbReference>
<keyword evidence="2 7" id="KW-0031">Aminopeptidase</keyword>
<dbReference type="EMBL" id="CP042301">
    <property type="protein sequence ID" value="QDZ01238.1"/>
    <property type="molecule type" value="Genomic_DNA"/>
</dbReference>
<dbReference type="InterPro" id="IPR011356">
    <property type="entry name" value="Leucine_aapep/pepB"/>
</dbReference>
<dbReference type="Gene3D" id="3.40.630.10">
    <property type="entry name" value="Zn peptidases"/>
    <property type="match status" value="1"/>
</dbReference>
<reference evidence="7" key="1">
    <citation type="submission" date="2020-04" db="EMBL/GenBank/DDBJ databases">
        <title>Nitratireductor sp. nov. isolated from mangrove soil.</title>
        <authorList>
            <person name="Ye Y."/>
        </authorList>
    </citation>
    <scope>NUCLEOTIDE SEQUENCE</scope>
    <source>
        <strain evidence="7">SY7</strain>
    </source>
</reference>
<keyword evidence="3" id="KW-0645">Protease</keyword>
<feature type="domain" description="Cytosol aminopeptidase" evidence="6">
    <location>
        <begin position="305"/>
        <end position="312"/>
    </location>
</feature>
<proteinExistence type="inferred from homology"/>
<protein>
    <submittedName>
        <fullName evidence="7">Leucyl aminopeptidase family protein</fullName>
    </submittedName>
</protein>
<dbReference type="KEGG" id="niy:FQ775_13080"/>
<dbReference type="RefSeq" id="WP_146299883.1">
    <property type="nucleotide sequence ID" value="NZ_CP042301.2"/>
</dbReference>
<dbReference type="OrthoDB" id="9809354at2"/>
<dbReference type="GO" id="GO:0070006">
    <property type="term" value="F:metalloaminopeptidase activity"/>
    <property type="evidence" value="ECO:0007669"/>
    <property type="project" value="InterPro"/>
</dbReference>
<dbReference type="GO" id="GO:0005737">
    <property type="term" value="C:cytoplasm"/>
    <property type="evidence" value="ECO:0007669"/>
    <property type="project" value="InterPro"/>
</dbReference>
<keyword evidence="8" id="KW-1185">Reference proteome</keyword>
<comment type="similarity">
    <text evidence="1">Belongs to the peptidase M17 family.</text>
</comment>
<dbReference type="GO" id="GO:0030145">
    <property type="term" value="F:manganese ion binding"/>
    <property type="evidence" value="ECO:0007669"/>
    <property type="project" value="InterPro"/>
</dbReference>
<keyword evidence="4" id="KW-0378">Hydrolase</keyword>
<dbReference type="Proteomes" id="UP000321389">
    <property type="component" value="Chromosome"/>
</dbReference>
<dbReference type="InterPro" id="IPR048816">
    <property type="entry name" value="Peptidase_M17_N_1"/>
</dbReference>
<sequence length="458" mass="48034">MPVELISRKTASARPVHLVRKGELEAASLDPRVLEWAGANGYSADGGKVLLYPDDKGGVAGALFGVPEGRGGFSSLATGRLARDLPAGDWYFANPPQDPGSALTGLLLGAYRFTDYGGKPGAALRFVVPAGADRARVERVVEGVALARDLVNTPANDLGPDALEKAFRDLARRHKAAVSVTKGDALLKADFPMIHAVGRASSEAPRLLDMRWGPKSAPKVTLVGKGVCFDTGGLDIKPASGMRNMKKDMGGAANVMGLASMIMAAGLKLRLRVLVPAVENAIAGNAFRPGDVLPSRKGLTVEIGNTDAEGRLVLADALALADEEAPELLIDMATLTGAARVALGPDLPPFYADDDALAAGIATAADAADDPLWRMPLWAPYDANLSSRVADLCNVTTDGFAGSITAALFLKRFVERAAAWAHFDIFAWNPSDRPHGPAGGEAQGIRALERLLSERYTG</sequence>
<accession>A0A5B8L0Y5</accession>
<dbReference type="PROSITE" id="PS00631">
    <property type="entry name" value="CYTOSOL_AP"/>
    <property type="match status" value="1"/>
</dbReference>
<dbReference type="AlphaFoldDB" id="A0A5B8L0Y5"/>
<dbReference type="PANTHER" id="PTHR11963:SF20">
    <property type="entry name" value="PEPTIDASE B"/>
    <property type="match status" value="1"/>
</dbReference>
<dbReference type="CDD" id="cd00433">
    <property type="entry name" value="Peptidase_M17"/>
    <property type="match status" value="1"/>
</dbReference>
<evidence type="ECO:0000256" key="1">
    <source>
        <dbReference type="ARBA" id="ARBA00009528"/>
    </source>
</evidence>